<dbReference type="HOGENOM" id="CLU_1649760_0_0_9"/>
<evidence type="ECO:0000256" key="3">
    <source>
        <dbReference type="SAM" id="Coils"/>
    </source>
</evidence>
<feature type="coiled-coil region" evidence="3">
    <location>
        <begin position="55"/>
        <end position="105"/>
    </location>
</feature>
<dbReference type="InterPro" id="IPR005539">
    <property type="entry name" value="ELK_dom"/>
</dbReference>
<dbReference type="RefSeq" id="WP_015328030.1">
    <property type="nucleotide sequence ID" value="NC_019978.1"/>
</dbReference>
<evidence type="ECO:0000313" key="6">
    <source>
        <dbReference type="Proteomes" id="UP000010880"/>
    </source>
</evidence>
<gene>
    <name evidence="5" type="ordered locus">Halha_2442</name>
</gene>
<reference evidence="6" key="1">
    <citation type="submission" date="2012-02" db="EMBL/GenBank/DDBJ databases">
        <title>The complete genome of Halobacteroides halobius DSM 5150.</title>
        <authorList>
            <person name="Lucas S."/>
            <person name="Copeland A."/>
            <person name="Lapidus A."/>
            <person name="Glavina del Rio T."/>
            <person name="Dalin E."/>
            <person name="Tice H."/>
            <person name="Bruce D."/>
            <person name="Goodwin L."/>
            <person name="Pitluck S."/>
            <person name="Peters L."/>
            <person name="Mikhailova N."/>
            <person name="Gu W."/>
            <person name="Kyrpides N."/>
            <person name="Mavromatis K."/>
            <person name="Ivanova N."/>
            <person name="Brettin T."/>
            <person name="Detter J.C."/>
            <person name="Han C."/>
            <person name="Larimer F."/>
            <person name="Land M."/>
            <person name="Hauser L."/>
            <person name="Markowitz V."/>
            <person name="Cheng J.-F."/>
            <person name="Hugenholtz P."/>
            <person name="Woyke T."/>
            <person name="Wu D."/>
            <person name="Tindall B."/>
            <person name="Pomrenke H."/>
            <person name="Brambilla E."/>
            <person name="Klenk H.-P."/>
            <person name="Eisen J.A."/>
        </authorList>
    </citation>
    <scope>NUCLEOTIDE SEQUENCE [LARGE SCALE GENOMIC DNA]</scope>
    <source>
        <strain evidence="6">ATCC 35273 / DSM 5150 / MD-1</strain>
    </source>
</reference>
<keyword evidence="2" id="KW-0732">Signal</keyword>
<name>L0KBF0_HALHC</name>
<dbReference type="KEGG" id="hhl:Halha_2442"/>
<dbReference type="PROSITE" id="PS51213">
    <property type="entry name" value="ELK"/>
    <property type="match status" value="1"/>
</dbReference>
<dbReference type="EMBL" id="CP003359">
    <property type="protein sequence ID" value="AGB42316.1"/>
    <property type="molecule type" value="Genomic_DNA"/>
</dbReference>
<dbReference type="GO" id="GO:0005829">
    <property type="term" value="C:cytosol"/>
    <property type="evidence" value="ECO:0007669"/>
    <property type="project" value="TreeGrafter"/>
</dbReference>
<dbReference type="InterPro" id="IPR005632">
    <property type="entry name" value="Chaperone_Skp"/>
</dbReference>
<proteinExistence type="inferred from homology"/>
<accession>L0KBF0</accession>
<evidence type="ECO:0000256" key="2">
    <source>
        <dbReference type="ARBA" id="ARBA00022729"/>
    </source>
</evidence>
<dbReference type="AlphaFoldDB" id="L0KBF0"/>
<dbReference type="PANTHER" id="PTHR35089:SF1">
    <property type="entry name" value="CHAPERONE PROTEIN SKP"/>
    <property type="match status" value="1"/>
</dbReference>
<dbReference type="GO" id="GO:0003677">
    <property type="term" value="F:DNA binding"/>
    <property type="evidence" value="ECO:0007669"/>
    <property type="project" value="InterPro"/>
</dbReference>
<keyword evidence="6" id="KW-1185">Reference proteome</keyword>
<organism evidence="5 6">
    <name type="scientific">Halobacteroides halobius (strain ATCC 35273 / DSM 5150 / MD-1)</name>
    <dbReference type="NCBI Taxonomy" id="748449"/>
    <lineage>
        <taxon>Bacteria</taxon>
        <taxon>Bacillati</taxon>
        <taxon>Bacillota</taxon>
        <taxon>Clostridia</taxon>
        <taxon>Halanaerobiales</taxon>
        <taxon>Halobacteroidaceae</taxon>
        <taxon>Halobacteroides</taxon>
    </lineage>
</organism>
<comment type="similarity">
    <text evidence="1">Belongs to the Skp family.</text>
</comment>
<feature type="domain" description="ELK" evidence="4">
    <location>
        <begin position="79"/>
        <end position="99"/>
    </location>
</feature>
<dbReference type="SUPFAM" id="SSF111384">
    <property type="entry name" value="OmpH-like"/>
    <property type="match status" value="1"/>
</dbReference>
<keyword evidence="3" id="KW-0175">Coiled coil</keyword>
<dbReference type="InterPro" id="IPR024930">
    <property type="entry name" value="Skp_dom_sf"/>
</dbReference>
<dbReference type="Pfam" id="PF03938">
    <property type="entry name" value="OmpH"/>
    <property type="match status" value="1"/>
</dbReference>
<dbReference type="Gene3D" id="3.30.910.20">
    <property type="entry name" value="Skp domain"/>
    <property type="match status" value="1"/>
</dbReference>
<dbReference type="GO" id="GO:0051082">
    <property type="term" value="F:unfolded protein binding"/>
    <property type="evidence" value="ECO:0007669"/>
    <property type="project" value="InterPro"/>
</dbReference>
<sequence length="160" mass="18275">MKKRIMIVTSLLFAIVLTGVLINQPVKAQKKVEAQIGYVNMQKLFNNHPGKKASEVKLQQEAKSLQKKLEVEAKDLSKEKRQQLLQKYQQQLSELERELVGEVMKDINQKIRQVAQEKEITIVVDKSAVLAGGYNLTDEVLNLIEAETEDKKTDEKTDKK</sequence>
<dbReference type="Proteomes" id="UP000010880">
    <property type="component" value="Chromosome"/>
</dbReference>
<dbReference type="STRING" id="748449.Halha_2442"/>
<evidence type="ECO:0000313" key="5">
    <source>
        <dbReference type="EMBL" id="AGB42316.1"/>
    </source>
</evidence>
<dbReference type="OrthoDB" id="2111835at2"/>
<dbReference type="GO" id="GO:0050821">
    <property type="term" value="P:protein stabilization"/>
    <property type="evidence" value="ECO:0007669"/>
    <property type="project" value="TreeGrafter"/>
</dbReference>
<dbReference type="PANTHER" id="PTHR35089">
    <property type="entry name" value="CHAPERONE PROTEIN SKP"/>
    <property type="match status" value="1"/>
</dbReference>
<evidence type="ECO:0000256" key="1">
    <source>
        <dbReference type="ARBA" id="ARBA00009091"/>
    </source>
</evidence>
<evidence type="ECO:0000259" key="4">
    <source>
        <dbReference type="PROSITE" id="PS51213"/>
    </source>
</evidence>
<dbReference type="eggNOG" id="COG2825">
    <property type="taxonomic scope" value="Bacteria"/>
</dbReference>
<dbReference type="SMART" id="SM00935">
    <property type="entry name" value="OmpH"/>
    <property type="match status" value="1"/>
</dbReference>
<protein>
    <submittedName>
        <fullName evidence="5">Outer membrane protein</fullName>
    </submittedName>
</protein>